<evidence type="ECO:0000313" key="4">
    <source>
        <dbReference type="Proteomes" id="UP000249723"/>
    </source>
</evidence>
<dbReference type="PROSITE" id="PS00109">
    <property type="entry name" value="PROTEIN_KINASE_TYR"/>
    <property type="match status" value="1"/>
</dbReference>
<keyword evidence="4" id="KW-1185">Reference proteome</keyword>
<feature type="compositionally biased region" description="Polar residues" evidence="1">
    <location>
        <begin position="1"/>
        <end position="10"/>
    </location>
</feature>
<dbReference type="Proteomes" id="UP000249723">
    <property type="component" value="Unassembled WGS sequence"/>
</dbReference>
<evidence type="ECO:0000259" key="2">
    <source>
        <dbReference type="Pfam" id="PF17667"/>
    </source>
</evidence>
<evidence type="ECO:0000256" key="1">
    <source>
        <dbReference type="SAM" id="MobiDB-lite"/>
    </source>
</evidence>
<dbReference type="InterPro" id="IPR040976">
    <property type="entry name" value="Pkinase_fungal"/>
</dbReference>
<dbReference type="OrthoDB" id="2535798at2759"/>
<dbReference type="AlphaFoldDB" id="A0A2X0M3Q5"/>
<sequence length="713" mass="78768">MSQAQPGESRSSAEHYTERRTPPDSPSTSQHSHSSPSTSPSFKFDSPPRGASTAGSATWSSPPPQPPQWDDKSQSHGSDQEATSAPKAASATSSPAQSDTKPPPFQGVSRMTRLRSLGSSSDQSHDGDREIEWAGLKDFFLAPLTDDIDTTVVPEIVWEDGKPTLKSRGRILSFQAENKDNLYRPKALPDLLVFTHEAVKANQNIGATWTSADDDQWGGPCSGTQLAAVAEIGARPIDASPHSDLVYGDVRLERSLRMLVSHSMRSHVFGFLLHGQQLEIMLRTPSGHFCSPVIYCTEASGHLSTFLARLLSLSDRDVGVIASLCDDAFPTSFAFPSSALPPRPAPFNEHRRGDPRLDAIQILEPLYWSDSVFGRRSSAYRVSARSEGTTAHTEYAMTVSFVEEARCDEHDRIRLAIANASPEDRQGLTNIVDVYRESDFVVVPRFLPDTLDASALGLKPRAMEVVFHEHCFEPICVADSTEALATVILGAAQGMDTAFVHRRRGRGLRSLHRLRILHRDVSAANVMVASDGRGVLIDYDTAVFMDGPEGDAERRKPVGTFPFRARDLLKNDAENAPFFHQPWHDLESLVYVAVFVMFILPKGADDPAGMYEKARVIWERWNSASGAFYKTLWLATPQGRRELFEPYEEHWKGVPELVAIVAKYSGLGMQCRLWTARVDEAAVLGPCWARGDFSHDQLIADLTQFRRGHSSED</sequence>
<feature type="region of interest" description="Disordered" evidence="1">
    <location>
        <begin position="1"/>
        <end position="110"/>
    </location>
</feature>
<feature type="compositionally biased region" description="Low complexity" evidence="1">
    <location>
        <begin position="26"/>
        <end position="60"/>
    </location>
</feature>
<evidence type="ECO:0000313" key="3">
    <source>
        <dbReference type="EMBL" id="SDA03725.1"/>
    </source>
</evidence>
<feature type="domain" description="Fungal-type protein kinase" evidence="2">
    <location>
        <begin position="507"/>
        <end position="596"/>
    </location>
</feature>
<reference evidence="4" key="1">
    <citation type="submission" date="2016-10" db="EMBL/GenBank/DDBJ databases">
        <authorList>
            <person name="Jeantristanb JTB J.-T."/>
            <person name="Ricardo R."/>
        </authorList>
    </citation>
    <scope>NUCLEOTIDE SEQUENCE [LARGE SCALE GENOMIC DNA]</scope>
</reference>
<dbReference type="STRING" id="289078.A0A2X0M3Q5"/>
<dbReference type="InterPro" id="IPR011009">
    <property type="entry name" value="Kinase-like_dom_sf"/>
</dbReference>
<dbReference type="Pfam" id="PF17667">
    <property type="entry name" value="Pkinase_fungal"/>
    <property type="match status" value="1"/>
</dbReference>
<proteinExistence type="predicted"/>
<dbReference type="SUPFAM" id="SSF56112">
    <property type="entry name" value="Protein kinase-like (PK-like)"/>
    <property type="match status" value="1"/>
</dbReference>
<protein>
    <submittedName>
        <fullName evidence="3">BZ3500_MvSof-1268-A1-R1_Chr11-1g03165 protein</fullName>
    </submittedName>
</protein>
<dbReference type="EMBL" id="FMWP01000138">
    <property type="protein sequence ID" value="SDA03725.1"/>
    <property type="molecule type" value="Genomic_DNA"/>
</dbReference>
<dbReference type="InterPro" id="IPR008266">
    <property type="entry name" value="Tyr_kinase_AS"/>
</dbReference>
<gene>
    <name evidence="3" type="ORF">BZ3500_MVSOF-1268-A1-R1_CHR11-1G03165</name>
</gene>
<dbReference type="GO" id="GO:0004672">
    <property type="term" value="F:protein kinase activity"/>
    <property type="evidence" value="ECO:0007669"/>
    <property type="project" value="InterPro"/>
</dbReference>
<feature type="compositionally biased region" description="Low complexity" evidence="1">
    <location>
        <begin position="82"/>
        <end position="96"/>
    </location>
</feature>
<accession>A0A2X0M3Q5</accession>
<feature type="compositionally biased region" description="Basic and acidic residues" evidence="1">
    <location>
        <begin position="11"/>
        <end position="22"/>
    </location>
</feature>
<name>A0A2X0M3Q5_9BASI</name>
<dbReference type="Gene3D" id="1.10.510.10">
    <property type="entry name" value="Transferase(Phosphotransferase) domain 1"/>
    <property type="match status" value="1"/>
</dbReference>
<organism evidence="3 4">
    <name type="scientific">Microbotryum saponariae</name>
    <dbReference type="NCBI Taxonomy" id="289078"/>
    <lineage>
        <taxon>Eukaryota</taxon>
        <taxon>Fungi</taxon>
        <taxon>Dikarya</taxon>
        <taxon>Basidiomycota</taxon>
        <taxon>Pucciniomycotina</taxon>
        <taxon>Microbotryomycetes</taxon>
        <taxon>Microbotryales</taxon>
        <taxon>Microbotryaceae</taxon>
        <taxon>Microbotryum</taxon>
    </lineage>
</organism>